<evidence type="ECO:0000256" key="1">
    <source>
        <dbReference type="ARBA" id="ARBA00002000"/>
    </source>
</evidence>
<keyword evidence="8" id="KW-0378">Hydrolase</keyword>
<comment type="caution">
    <text evidence="8">The sequence shown here is derived from an EMBL/GenBank/DDBJ whole genome shotgun (WGS) entry which is preliminary data.</text>
</comment>
<dbReference type="AlphaFoldDB" id="A0A397SDG9"/>
<dbReference type="InterPro" id="IPR050115">
    <property type="entry name" value="Proteasome_alpha"/>
</dbReference>
<keyword evidence="2 6" id="KW-0963">Cytoplasm</keyword>
<evidence type="ECO:0000256" key="2">
    <source>
        <dbReference type="ARBA" id="ARBA00022490"/>
    </source>
</evidence>
<evidence type="ECO:0000313" key="8">
    <source>
        <dbReference type="EMBL" id="RIA82305.1"/>
    </source>
</evidence>
<comment type="similarity">
    <text evidence="5 6">Belongs to the peptidase T1A family.</text>
</comment>
<keyword evidence="3 5" id="KW-0647">Proteasome</keyword>
<dbReference type="GO" id="GO:0019773">
    <property type="term" value="C:proteasome core complex, alpha-subunit complex"/>
    <property type="evidence" value="ECO:0007669"/>
    <property type="project" value="UniProtKB-UniRule"/>
</dbReference>
<name>A0A397SDG9_9GLOM</name>
<dbReference type="EMBL" id="QKYT01000679">
    <property type="protein sequence ID" value="RIA82305.1"/>
    <property type="molecule type" value="Genomic_DNA"/>
</dbReference>
<dbReference type="Proteomes" id="UP000265703">
    <property type="component" value="Unassembled WGS sequence"/>
</dbReference>
<keyword evidence="9" id="KW-1185">Reference proteome</keyword>
<dbReference type="OrthoDB" id="40134at2759"/>
<dbReference type="GO" id="GO:0005634">
    <property type="term" value="C:nucleus"/>
    <property type="evidence" value="ECO:0007669"/>
    <property type="project" value="UniProtKB-SubCell"/>
</dbReference>
<accession>A0A397SDG9</accession>
<evidence type="ECO:0000256" key="6">
    <source>
        <dbReference type="RuleBase" id="RU000551"/>
    </source>
</evidence>
<dbReference type="STRING" id="658196.A0A397SDG9"/>
<dbReference type="CDD" id="cd03751">
    <property type="entry name" value="proteasome_alpha_type_3"/>
    <property type="match status" value="1"/>
</dbReference>
<comment type="function">
    <text evidence="1">The proteasome is a multicatalytic proteinase complex which is characterized by its ability to cleave peptides with Arg, Phe, Tyr, Leu, and Glu adjacent to the leaving group at neutral or slightly basic pH. The proteasome has an ATP-dependent proteolytic activity.</text>
</comment>
<dbReference type="Pfam" id="PF10584">
    <property type="entry name" value="Proteasome_A_N"/>
    <property type="match status" value="1"/>
</dbReference>
<dbReference type="GO" id="GO:0005737">
    <property type="term" value="C:cytoplasm"/>
    <property type="evidence" value="ECO:0007669"/>
    <property type="project" value="UniProtKB-SubCell"/>
</dbReference>
<evidence type="ECO:0000256" key="5">
    <source>
        <dbReference type="PROSITE-ProRule" id="PRU00808"/>
    </source>
</evidence>
<comment type="subunit">
    <text evidence="6">The 26S proteasome consists of a 20S proteasome core and two 19S regulatory subunits.</text>
</comment>
<dbReference type="SMART" id="SM00948">
    <property type="entry name" value="Proteasome_A_N"/>
    <property type="match status" value="1"/>
</dbReference>
<evidence type="ECO:0000259" key="7">
    <source>
        <dbReference type="PROSITE" id="PS00388"/>
    </source>
</evidence>
<dbReference type="PROSITE" id="PS51475">
    <property type="entry name" value="PROTEASOME_ALPHA_2"/>
    <property type="match status" value="1"/>
</dbReference>
<dbReference type="Gene3D" id="3.60.20.10">
    <property type="entry name" value="Glutamine Phosphoribosylpyrophosphate, subunit 1, domain 1"/>
    <property type="match status" value="1"/>
</dbReference>
<evidence type="ECO:0000256" key="4">
    <source>
        <dbReference type="ARBA" id="ARBA00023242"/>
    </source>
</evidence>
<dbReference type="PROSITE" id="PS00388">
    <property type="entry name" value="PROTEASOME_ALPHA_1"/>
    <property type="match status" value="1"/>
</dbReference>
<dbReference type="GO" id="GO:0016787">
    <property type="term" value="F:hydrolase activity"/>
    <property type="evidence" value="ECO:0007669"/>
    <property type="project" value="UniProtKB-KW"/>
</dbReference>
<evidence type="ECO:0000313" key="9">
    <source>
        <dbReference type="Proteomes" id="UP000265703"/>
    </source>
</evidence>
<dbReference type="Pfam" id="PF00227">
    <property type="entry name" value="Proteasome"/>
    <property type="match status" value="1"/>
</dbReference>
<dbReference type="SUPFAM" id="SSF56235">
    <property type="entry name" value="N-terminal nucleophile aminohydrolases (Ntn hydrolases)"/>
    <property type="match status" value="1"/>
</dbReference>
<evidence type="ECO:0000256" key="3">
    <source>
        <dbReference type="ARBA" id="ARBA00022942"/>
    </source>
</evidence>
<comment type="subcellular location">
    <subcellularLocation>
        <location evidence="6">Cytoplasm</location>
    </subcellularLocation>
    <subcellularLocation>
        <location evidence="6">Nucleus</location>
    </subcellularLocation>
</comment>
<dbReference type="GO" id="GO:0006511">
    <property type="term" value="P:ubiquitin-dependent protein catabolic process"/>
    <property type="evidence" value="ECO:0007669"/>
    <property type="project" value="InterPro"/>
</dbReference>
<feature type="domain" description="Proteasome alpha-type subunits" evidence="7">
    <location>
        <begin position="8"/>
        <end position="30"/>
    </location>
</feature>
<reference evidence="8 9" key="1">
    <citation type="submission" date="2018-06" db="EMBL/GenBank/DDBJ databases">
        <title>Comparative genomics reveals the genomic features of Rhizophagus irregularis, R. cerebriforme, R. diaphanum and Gigaspora rosea, and their symbiotic lifestyle signature.</title>
        <authorList>
            <person name="Morin E."/>
            <person name="San Clemente H."/>
            <person name="Chen E.C.H."/>
            <person name="De La Providencia I."/>
            <person name="Hainaut M."/>
            <person name="Kuo A."/>
            <person name="Kohler A."/>
            <person name="Murat C."/>
            <person name="Tang N."/>
            <person name="Roy S."/>
            <person name="Loubradou J."/>
            <person name="Henrissat B."/>
            <person name="Grigoriev I.V."/>
            <person name="Corradi N."/>
            <person name="Roux C."/>
            <person name="Martin F.M."/>
        </authorList>
    </citation>
    <scope>NUCLEOTIDE SEQUENCE [LARGE SCALE GENOMIC DNA]</scope>
    <source>
        <strain evidence="8 9">DAOM 227022</strain>
    </source>
</reference>
<sequence>MSSIGTGYDLSVSTYSPDGRVFQVEYAAKAVDNSGTAIGLRVKDGVVLAVEKLVQSKLLVPGSNRRIQTVDTHIGVATAGLLADGRHIISRARDEAENHRDLFRTQIPGKTIADRVGQYVQVYTLYSSVRPFGSSTIIGTVDKEGPQLYMIEPSGVYWGYHGCAIGKGKQVAKTEIEKLKLSELSIREAVNAAAKIIYTVHDEAKDKEFELELSWITTETKIHQFVPKDIAEEAERLAKDSLNEEMED</sequence>
<protein>
    <recommendedName>
        <fullName evidence="6">Proteasome subunit alpha type</fullName>
    </recommendedName>
</protein>
<proteinExistence type="inferred from homology"/>
<gene>
    <name evidence="8" type="ORF">C1645_788615</name>
</gene>
<keyword evidence="4 6" id="KW-0539">Nucleus</keyword>
<dbReference type="InterPro" id="IPR023332">
    <property type="entry name" value="Proteasome_alpha-type"/>
</dbReference>
<dbReference type="InterPro" id="IPR000426">
    <property type="entry name" value="Proteasome_asu_N"/>
</dbReference>
<dbReference type="InterPro" id="IPR029055">
    <property type="entry name" value="Ntn_hydrolases_N"/>
</dbReference>
<organism evidence="8 9">
    <name type="scientific">Glomus cerebriforme</name>
    <dbReference type="NCBI Taxonomy" id="658196"/>
    <lineage>
        <taxon>Eukaryota</taxon>
        <taxon>Fungi</taxon>
        <taxon>Fungi incertae sedis</taxon>
        <taxon>Mucoromycota</taxon>
        <taxon>Glomeromycotina</taxon>
        <taxon>Glomeromycetes</taxon>
        <taxon>Glomerales</taxon>
        <taxon>Glomeraceae</taxon>
        <taxon>Glomus</taxon>
    </lineage>
</organism>
<dbReference type="PANTHER" id="PTHR11599">
    <property type="entry name" value="PROTEASOME SUBUNIT ALPHA/BETA"/>
    <property type="match status" value="1"/>
</dbReference>
<dbReference type="FunFam" id="3.60.20.10:FF:000007">
    <property type="entry name" value="Proteasome subunit alpha type"/>
    <property type="match status" value="1"/>
</dbReference>
<dbReference type="InterPro" id="IPR001353">
    <property type="entry name" value="Proteasome_sua/b"/>
</dbReference>